<dbReference type="RefSeq" id="WP_130610188.1">
    <property type="nucleotide sequence ID" value="NZ_SGIU01000001.1"/>
</dbReference>
<gene>
    <name evidence="1" type="ORF">EW142_04400</name>
</gene>
<keyword evidence="2" id="KW-1185">Reference proteome</keyword>
<dbReference type="AlphaFoldDB" id="A0A4V2HSU0"/>
<dbReference type="OrthoDB" id="1418731at2"/>
<evidence type="ECO:0000313" key="2">
    <source>
        <dbReference type="Proteomes" id="UP000291981"/>
    </source>
</evidence>
<name>A0A4V2HSU0_9FLAO</name>
<proteinExistence type="predicted"/>
<comment type="caution">
    <text evidence="1">The sequence shown here is derived from an EMBL/GenBank/DDBJ whole genome shotgun (WGS) entry which is preliminary data.</text>
</comment>
<evidence type="ECO:0000313" key="1">
    <source>
        <dbReference type="EMBL" id="TAI49040.1"/>
    </source>
</evidence>
<accession>A0A4V2HSU0</accession>
<dbReference type="EMBL" id="SGIU01000001">
    <property type="protein sequence ID" value="TAI49040.1"/>
    <property type="molecule type" value="Genomic_DNA"/>
</dbReference>
<organism evidence="1 2">
    <name type="scientific">Flagellimonas allohymeniacidonis</name>
    <dbReference type="NCBI Taxonomy" id="2517819"/>
    <lineage>
        <taxon>Bacteria</taxon>
        <taxon>Pseudomonadati</taxon>
        <taxon>Bacteroidota</taxon>
        <taxon>Flavobacteriia</taxon>
        <taxon>Flavobacteriales</taxon>
        <taxon>Flavobacteriaceae</taxon>
        <taxon>Flagellimonas</taxon>
    </lineage>
</organism>
<protein>
    <submittedName>
        <fullName evidence="1">Uncharacterized protein</fullName>
    </submittedName>
</protein>
<reference evidence="1 2" key="1">
    <citation type="submission" date="2019-02" db="EMBL/GenBank/DDBJ databases">
        <title>Draft genome sequence of Muricauda sp. 176CP4-71.</title>
        <authorList>
            <person name="Park J.-S."/>
        </authorList>
    </citation>
    <scope>NUCLEOTIDE SEQUENCE [LARGE SCALE GENOMIC DNA]</scope>
    <source>
        <strain evidence="1 2">176CP4-71</strain>
    </source>
</reference>
<dbReference type="Proteomes" id="UP000291981">
    <property type="component" value="Unassembled WGS sequence"/>
</dbReference>
<sequence>MPARKKNEDNFPLKGIRTFVYTEGLEEFVRVLEKDFFAEVKVQCSYHIEKGKTDLILDIYCNFGFTESLHHFNNGNWGGFSATENHTLQESSFDEAFQQLCMANNDAIDIEELSLHFRDTAIVISRVQDYSIPEELRSIILKMSEHFVYITKGLTEMPYEVFVPVFEDKSQNITKFSGARRNYYEHWGLYFDDETNHDVMVYSLDSKELQKENFFLLD</sequence>